<dbReference type="OrthoDB" id="5828847at2"/>
<dbReference type="Gene3D" id="1.10.10.1130">
    <property type="entry name" value="Uncharacterised protein PF10982, DUF2789"/>
    <property type="match status" value="1"/>
</dbReference>
<comment type="caution">
    <text evidence="1">The sequence shown here is derived from an EMBL/GenBank/DDBJ whole genome shotgun (WGS) entry which is preliminary data.</text>
</comment>
<gene>
    <name evidence="1" type="ORF">NS331_21935</name>
</gene>
<accession>A0A147GN34</accession>
<evidence type="ECO:0000313" key="1">
    <source>
        <dbReference type="EMBL" id="KTT14984.1"/>
    </source>
</evidence>
<sequence>MLTDMPTMHDLFAQLGLDHDEEAVQAFIAQHGPLPEHLPLHQAPFWTPAQARFLEEQIKADAEWAPAIDQLNLSLHR</sequence>
<dbReference type="InterPro" id="IPR038086">
    <property type="entry name" value="DUF2789_sf"/>
</dbReference>
<dbReference type="RefSeq" id="WP_058644059.1">
    <property type="nucleotide sequence ID" value="NZ_LDSL01000161.1"/>
</dbReference>
<dbReference type="Pfam" id="PF10982">
    <property type="entry name" value="DUF2789"/>
    <property type="match status" value="1"/>
</dbReference>
<keyword evidence="2" id="KW-1185">Reference proteome</keyword>
<organism evidence="1 2">
    <name type="scientific">Pseudacidovorax intermedius</name>
    <dbReference type="NCBI Taxonomy" id="433924"/>
    <lineage>
        <taxon>Bacteria</taxon>
        <taxon>Pseudomonadati</taxon>
        <taxon>Pseudomonadota</taxon>
        <taxon>Betaproteobacteria</taxon>
        <taxon>Burkholderiales</taxon>
        <taxon>Comamonadaceae</taxon>
        <taxon>Pseudacidovorax</taxon>
    </lineage>
</organism>
<reference evidence="1 2" key="1">
    <citation type="journal article" date="2016" name="Front. Microbiol.">
        <title>Genomic Resource of Rice Seed Associated Bacteria.</title>
        <authorList>
            <person name="Midha S."/>
            <person name="Bansal K."/>
            <person name="Sharma S."/>
            <person name="Kumar N."/>
            <person name="Patil P.P."/>
            <person name="Chaudhry V."/>
            <person name="Patil P.B."/>
        </authorList>
    </citation>
    <scope>NUCLEOTIDE SEQUENCE [LARGE SCALE GENOMIC DNA]</scope>
    <source>
        <strain evidence="1 2">NS331</strain>
    </source>
</reference>
<dbReference type="InterPro" id="IPR021250">
    <property type="entry name" value="DUF2789"/>
</dbReference>
<dbReference type="Proteomes" id="UP000072741">
    <property type="component" value="Unassembled WGS sequence"/>
</dbReference>
<evidence type="ECO:0000313" key="2">
    <source>
        <dbReference type="Proteomes" id="UP000072741"/>
    </source>
</evidence>
<evidence type="ECO:0008006" key="3">
    <source>
        <dbReference type="Google" id="ProtNLM"/>
    </source>
</evidence>
<proteinExistence type="predicted"/>
<dbReference type="AlphaFoldDB" id="A0A147GN34"/>
<protein>
    <recommendedName>
        <fullName evidence="3">DUF2789 domain-containing protein</fullName>
    </recommendedName>
</protein>
<name>A0A147GN34_9BURK</name>
<dbReference type="EMBL" id="LDSL01000161">
    <property type="protein sequence ID" value="KTT14984.1"/>
    <property type="molecule type" value="Genomic_DNA"/>
</dbReference>